<feature type="compositionally biased region" description="Basic and acidic residues" evidence="1">
    <location>
        <begin position="53"/>
        <end position="66"/>
    </location>
</feature>
<reference evidence="2" key="1">
    <citation type="submission" date="2022-12" db="EMBL/GenBank/DDBJ databases">
        <authorList>
            <person name="Petersen C."/>
        </authorList>
    </citation>
    <scope>NUCLEOTIDE SEQUENCE</scope>
    <source>
        <strain evidence="2">IBT 3081</strain>
    </source>
</reference>
<dbReference type="RefSeq" id="XP_056584678.1">
    <property type="nucleotide sequence ID" value="XM_056720543.1"/>
</dbReference>
<dbReference type="AlphaFoldDB" id="A0A9W9SUI8"/>
<evidence type="ECO:0000313" key="2">
    <source>
        <dbReference type="EMBL" id="KAJ5384902.1"/>
    </source>
</evidence>
<dbReference type="OrthoDB" id="3061561at2759"/>
<dbReference type="GeneID" id="81459726"/>
<dbReference type="Proteomes" id="UP001147752">
    <property type="component" value="Unassembled WGS sequence"/>
</dbReference>
<evidence type="ECO:0000313" key="3">
    <source>
        <dbReference type="Proteomes" id="UP001147752"/>
    </source>
</evidence>
<protein>
    <submittedName>
        <fullName evidence="2">Uncharacterized protein</fullName>
    </submittedName>
</protein>
<name>A0A9W9SUI8_9EURO</name>
<dbReference type="EMBL" id="JAPZBT010000001">
    <property type="protein sequence ID" value="KAJ5384902.1"/>
    <property type="molecule type" value="Genomic_DNA"/>
</dbReference>
<feature type="region of interest" description="Disordered" evidence="1">
    <location>
        <begin position="9"/>
        <end position="81"/>
    </location>
</feature>
<keyword evidence="3" id="KW-1185">Reference proteome</keyword>
<proteinExistence type="predicted"/>
<organism evidence="2 3">
    <name type="scientific">Penicillium concentricum</name>
    <dbReference type="NCBI Taxonomy" id="293559"/>
    <lineage>
        <taxon>Eukaryota</taxon>
        <taxon>Fungi</taxon>
        <taxon>Dikarya</taxon>
        <taxon>Ascomycota</taxon>
        <taxon>Pezizomycotina</taxon>
        <taxon>Eurotiomycetes</taxon>
        <taxon>Eurotiomycetidae</taxon>
        <taxon>Eurotiales</taxon>
        <taxon>Aspergillaceae</taxon>
        <taxon>Penicillium</taxon>
    </lineage>
</organism>
<feature type="compositionally biased region" description="Polar residues" evidence="1">
    <location>
        <begin position="11"/>
        <end position="25"/>
    </location>
</feature>
<gene>
    <name evidence="2" type="ORF">N7517_002813</name>
</gene>
<accession>A0A9W9SUI8</accession>
<sequence>MEVVLARIQRQLGSGNTKLAASKPTSPAFYDSNGGHQDEENPQGTRTASHTNNGDHIDEEISHEPESQPAIIKMKKSPMIL</sequence>
<evidence type="ECO:0000256" key="1">
    <source>
        <dbReference type="SAM" id="MobiDB-lite"/>
    </source>
</evidence>
<feature type="compositionally biased region" description="Polar residues" evidence="1">
    <location>
        <begin position="42"/>
        <end position="52"/>
    </location>
</feature>
<comment type="caution">
    <text evidence="2">The sequence shown here is derived from an EMBL/GenBank/DDBJ whole genome shotgun (WGS) entry which is preliminary data.</text>
</comment>
<reference evidence="2" key="2">
    <citation type="journal article" date="2023" name="IMA Fungus">
        <title>Comparative genomic study of the Penicillium genus elucidates a diverse pangenome and 15 lateral gene transfer events.</title>
        <authorList>
            <person name="Petersen C."/>
            <person name="Sorensen T."/>
            <person name="Nielsen M.R."/>
            <person name="Sondergaard T.E."/>
            <person name="Sorensen J.L."/>
            <person name="Fitzpatrick D.A."/>
            <person name="Frisvad J.C."/>
            <person name="Nielsen K.L."/>
        </authorList>
    </citation>
    <scope>NUCLEOTIDE SEQUENCE</scope>
    <source>
        <strain evidence="2">IBT 3081</strain>
    </source>
</reference>